<keyword evidence="2" id="KW-0597">Phosphoprotein</keyword>
<dbReference type="PANTHER" id="PTHR13280:SF17">
    <property type="entry name" value="KRUEPPEL TARGET AT 95D, ISOFORM A"/>
    <property type="match status" value="1"/>
</dbReference>
<organism evidence="6 7">
    <name type="scientific">Sarcoptes scabiei</name>
    <name type="common">Itch mite</name>
    <name type="synonym">Acarus scabiei</name>
    <dbReference type="NCBI Taxonomy" id="52283"/>
    <lineage>
        <taxon>Eukaryota</taxon>
        <taxon>Metazoa</taxon>
        <taxon>Ecdysozoa</taxon>
        <taxon>Arthropoda</taxon>
        <taxon>Chelicerata</taxon>
        <taxon>Arachnida</taxon>
        <taxon>Acari</taxon>
        <taxon>Acariformes</taxon>
        <taxon>Sarcoptiformes</taxon>
        <taxon>Astigmata</taxon>
        <taxon>Psoroptidia</taxon>
        <taxon>Sarcoptoidea</taxon>
        <taxon>Sarcoptidae</taxon>
        <taxon>Sarcoptinae</taxon>
        <taxon>Sarcoptes</taxon>
    </lineage>
</organism>
<feature type="domain" description="Phosphofurin acidic cluster sorting protein 1/2 C-terminal" evidence="4">
    <location>
        <begin position="384"/>
        <end position="847"/>
    </location>
</feature>
<feature type="region of interest" description="Disordered" evidence="3">
    <location>
        <begin position="295"/>
        <end position="345"/>
    </location>
</feature>
<gene>
    <name evidence="6" type="ORF">QR98_0087340</name>
</gene>
<sequence length="871" mass="99989">MQNSKRILRSNEIQLPTFSEHLTSFDIELDLSFTLQYPHFIKRNRNYLQIILQRRKKYKNKAILGYKTLACGVIDMVEVLQRSTINEKQLDLFCHAKESGKNNIIAKITISSLKSQPIDQENFRRGKISIDRPDVYSDDEDFTSAEDGSESETIEDANNIRFRRKLADHKSRKLFSNNEKFRTVVPTNVQQRNLKQKFISLLKKFRLPDSEAYDSEEKFQEALEKELMSSAQEPADIDDLFDDEDIDDLDYMTDSGQEFDDVSISSTPKPSLRPFFSSCTLVGQDKSYDFPIAKTKLREDSQETSGTEGTPETSDTSQKLNISDEPKKKPSYDRENNRRGRLFAKEKESKLNSAMLKEKHPIHTAKSQHSTNYFKDDNTSKEFVLDQLNKLFSIIDEQRLPEDILFINLIECVNQPTQSFLQTFEHRTNKSLIGTQTSNDIKFVFNYLCNKVQKFCNNNMKIISPIKIALIGSDAYVNSFLRSYVEALAIKSSEWQNYFRFFIVPILNSPNSSQLAHSMMLHKYLSSIDTVYSNCFLQNQNPNLNSITTTSTSINKEQQESSRNFDNTNSSSTALDYYLQELCNKVLNFMKTAQTLIQIPIAETMITYKDKTIDDESNQVFVPFICDVKIGMTEVNYGNFSIDEEGQTNSSGSALVQTSSSSIQGNEKSITSPTTVKEQSHQHPQTPPNSPNISGSHSFNKESSFGSHHLGEVLDLQIDYWTFNQRYREESNLSALNKKSDNCKFTLKNSFRNVQITRLPNFGEINSPSLTLSYLIKEKKQKIMRLGKKKEKDVDNKFQAIEGICRLICSYKTSQSPIKILIDGVEYTGIKFFQLTPQWQTQIKYFPDKESIGNFNQTMTSSNANNLKSQK</sequence>
<reference evidence="6 7" key="1">
    <citation type="journal article" date="2015" name="Parasit. Vectors">
        <title>Draft genome of the scabies mite.</title>
        <authorList>
            <person name="Rider S.D.Jr."/>
            <person name="Morgan M.S."/>
            <person name="Arlian L.G."/>
        </authorList>
    </citation>
    <scope>NUCLEOTIDE SEQUENCE [LARGE SCALE GENOMIC DNA]</scope>
    <source>
        <strain evidence="6">Arlian Lab</strain>
    </source>
</reference>
<evidence type="ECO:0000313" key="7">
    <source>
        <dbReference type="Proteomes" id="UP000616769"/>
    </source>
</evidence>
<protein>
    <submittedName>
        <fullName evidence="6">Phosphofurin acidic cluster sorting protein 1-like protein</fullName>
    </submittedName>
</protein>
<accession>A0A132AGS0</accession>
<dbReference type="Pfam" id="PF25332">
    <property type="entry name" value="C2_PACS_N"/>
    <property type="match status" value="1"/>
</dbReference>
<evidence type="ECO:0000256" key="3">
    <source>
        <dbReference type="SAM" id="MobiDB-lite"/>
    </source>
</evidence>
<dbReference type="AlphaFoldDB" id="A0A132AGS0"/>
<proteinExistence type="inferred from homology"/>
<dbReference type="PANTHER" id="PTHR13280">
    <property type="entry name" value="PHOSPHOFURIN ACIDIC CLUSTER SORTING PROTEIN"/>
    <property type="match status" value="1"/>
</dbReference>
<comment type="similarity">
    <text evidence="1">Belongs to the PACS family.</text>
</comment>
<feature type="compositionally biased region" description="Basic and acidic residues" evidence="3">
    <location>
        <begin position="322"/>
        <end position="345"/>
    </location>
</feature>
<feature type="compositionally biased region" description="Polar residues" evidence="3">
    <location>
        <begin position="647"/>
        <end position="677"/>
    </location>
</feature>
<dbReference type="Pfam" id="PF10254">
    <property type="entry name" value="Pacs-1"/>
    <property type="match status" value="1"/>
</dbReference>
<feature type="domain" description="Phosphofurin acidic cluster sorting protein 1/2 N-terminal C2" evidence="5">
    <location>
        <begin position="1"/>
        <end position="119"/>
    </location>
</feature>
<name>A0A132AGS0_SARSC</name>
<feature type="region of interest" description="Disordered" evidence="3">
    <location>
        <begin position="134"/>
        <end position="154"/>
    </location>
</feature>
<feature type="region of interest" description="Disordered" evidence="3">
    <location>
        <begin position="646"/>
        <end position="701"/>
    </location>
</feature>
<dbReference type="OrthoDB" id="28829at2759"/>
<evidence type="ECO:0000259" key="4">
    <source>
        <dbReference type="Pfam" id="PF10254"/>
    </source>
</evidence>
<comment type="caution">
    <text evidence="6">The sequence shown here is derived from an EMBL/GenBank/DDBJ whole genome shotgun (WGS) entry which is preliminary data.</text>
</comment>
<dbReference type="Proteomes" id="UP000616769">
    <property type="component" value="Unassembled WGS sequence"/>
</dbReference>
<dbReference type="InterPro" id="IPR019381">
    <property type="entry name" value="PACS1/2_C"/>
</dbReference>
<feature type="compositionally biased region" description="Polar residues" evidence="3">
    <location>
        <begin position="691"/>
        <end position="701"/>
    </location>
</feature>
<dbReference type="GO" id="GO:0072659">
    <property type="term" value="P:protein localization to plasma membrane"/>
    <property type="evidence" value="ECO:0007669"/>
    <property type="project" value="TreeGrafter"/>
</dbReference>
<dbReference type="VEuPathDB" id="VectorBase:SSCA008831"/>
<evidence type="ECO:0000256" key="2">
    <source>
        <dbReference type="ARBA" id="ARBA00022553"/>
    </source>
</evidence>
<dbReference type="InterPro" id="IPR057541">
    <property type="entry name" value="PACS1/2_N"/>
</dbReference>
<evidence type="ECO:0000259" key="5">
    <source>
        <dbReference type="Pfam" id="PF25332"/>
    </source>
</evidence>
<evidence type="ECO:0000256" key="1">
    <source>
        <dbReference type="ARBA" id="ARBA00008590"/>
    </source>
</evidence>
<feature type="compositionally biased region" description="Acidic residues" evidence="3">
    <location>
        <begin position="136"/>
        <end position="154"/>
    </location>
</feature>
<dbReference type="EMBL" id="JXLN01014666">
    <property type="protein sequence ID" value="KPM10184.1"/>
    <property type="molecule type" value="Genomic_DNA"/>
</dbReference>
<evidence type="ECO:0000313" key="6">
    <source>
        <dbReference type="EMBL" id="KPM10184.1"/>
    </source>
</evidence>
<feature type="compositionally biased region" description="Low complexity" evidence="3">
    <location>
        <begin position="303"/>
        <end position="317"/>
    </location>
</feature>